<proteinExistence type="predicted"/>
<accession>A0A0E9U7T1</accession>
<sequence>MSCDLMHSTQFAACLLVPLHVQVYSMFPIRYFKFYWAVVRRQGR</sequence>
<reference evidence="1" key="2">
    <citation type="journal article" date="2015" name="Fish Shellfish Immunol.">
        <title>Early steps in the European eel (Anguilla anguilla)-Vibrio vulnificus interaction in the gills: Role of the RtxA13 toxin.</title>
        <authorList>
            <person name="Callol A."/>
            <person name="Pajuelo D."/>
            <person name="Ebbesson L."/>
            <person name="Teles M."/>
            <person name="MacKenzie S."/>
            <person name="Amaro C."/>
        </authorList>
    </citation>
    <scope>NUCLEOTIDE SEQUENCE</scope>
</reference>
<protein>
    <submittedName>
        <fullName evidence="1">Uncharacterized protein</fullName>
    </submittedName>
</protein>
<reference evidence="1" key="1">
    <citation type="submission" date="2014-11" db="EMBL/GenBank/DDBJ databases">
        <authorList>
            <person name="Amaro Gonzalez C."/>
        </authorList>
    </citation>
    <scope>NUCLEOTIDE SEQUENCE</scope>
</reference>
<dbReference type="EMBL" id="GBXM01047564">
    <property type="protein sequence ID" value="JAH61013.1"/>
    <property type="molecule type" value="Transcribed_RNA"/>
</dbReference>
<name>A0A0E9U7T1_ANGAN</name>
<dbReference type="AlphaFoldDB" id="A0A0E9U7T1"/>
<evidence type="ECO:0000313" key="1">
    <source>
        <dbReference type="EMBL" id="JAH61013.1"/>
    </source>
</evidence>
<organism evidence="1">
    <name type="scientific">Anguilla anguilla</name>
    <name type="common">European freshwater eel</name>
    <name type="synonym">Muraena anguilla</name>
    <dbReference type="NCBI Taxonomy" id="7936"/>
    <lineage>
        <taxon>Eukaryota</taxon>
        <taxon>Metazoa</taxon>
        <taxon>Chordata</taxon>
        <taxon>Craniata</taxon>
        <taxon>Vertebrata</taxon>
        <taxon>Euteleostomi</taxon>
        <taxon>Actinopterygii</taxon>
        <taxon>Neopterygii</taxon>
        <taxon>Teleostei</taxon>
        <taxon>Anguilliformes</taxon>
        <taxon>Anguillidae</taxon>
        <taxon>Anguilla</taxon>
    </lineage>
</organism>